<dbReference type="Proteomes" id="UP000028840">
    <property type="component" value="Unassembled WGS sequence"/>
</dbReference>
<dbReference type="EMBL" id="AEYJ02001613">
    <property type="protein sequence ID" value="KFH00717.1"/>
    <property type="molecule type" value="Genomic_DNA"/>
</dbReference>
<dbReference type="PANTHER" id="PTHR12472">
    <property type="entry name" value="RAB3-GAP REGULATORY DOMAIN"/>
    <property type="match status" value="1"/>
</dbReference>
<feature type="compositionally biased region" description="Basic and acidic residues" evidence="1">
    <location>
        <begin position="403"/>
        <end position="415"/>
    </location>
</feature>
<feature type="region of interest" description="Disordered" evidence="1">
    <location>
        <begin position="110"/>
        <end position="152"/>
    </location>
</feature>
<feature type="compositionally biased region" description="Basic and acidic residues" evidence="1">
    <location>
        <begin position="121"/>
        <end position="146"/>
    </location>
</feature>
<feature type="signal peptide" evidence="2">
    <location>
        <begin position="1"/>
        <end position="23"/>
    </location>
</feature>
<comment type="caution">
    <text evidence="4">The sequence shown here is derived from an EMBL/GenBank/DDBJ whole genome shotgun (WGS) entry which is preliminary data.</text>
</comment>
<evidence type="ECO:0000259" key="3">
    <source>
        <dbReference type="Pfam" id="PF14655"/>
    </source>
</evidence>
<evidence type="ECO:0000256" key="1">
    <source>
        <dbReference type="SAM" id="MobiDB-lite"/>
    </source>
</evidence>
<sequence>MYLSFRWLSRPVVSLVLLEPSVSLSSCPTSTDLSFSSSSSSSSSFSFVSAEPWSVSPHIGGVGREARASPSSSSERPQPRARVAAALFASCEGASVALFTAGDLRLSSLSAPRVLPPSPHADGRQQDREGERTRERRKEVERRDRAAGSSVNSTVNHILMRLDGRGSTRAIALLPRSAVTGAAALAVHLDAKDACVYAPELLWSPPSPSPCLSPPDSEALEPSSVPQSSFASSSFAVSSTFMSSPIDASVYRRHPRPRKDAASHDPANALPSSTVSPASSSSVSSAPSSSVSSAPSSSVSSAPSSSVSSASSAAFLSSSVGILAAGRECVVSLHLADSRRSARAAPLGFLFESGGGKRDARSLSYVRVLSSAASLVSHSLSSLLGYSRQGNSPLASQPRRHAREASRETTNRLREAGGSSPLNSPQTDRRTSESEEETAEEAPALPAKIVDDSKRVGLSLAVCPWNNSLAALTDSCGKISLINTSSLEILFMWKGYREAQVAWLRCFCPLPHDSNSCSSPPLSRDGARPGDPHGGLVLYAPRRDLVELWELAPVEEAWSVPQRVGVLLSSRFSFFRSFSSLHLDAHAGNVLLVDATGRVAALGWPDFHFLGQTSLSFLSRRTQRDAREKATFASDAQRELRSM</sequence>
<keyword evidence="2" id="KW-0732">Signal</keyword>
<dbReference type="InterPro" id="IPR026059">
    <property type="entry name" value="Rab3GAP2"/>
</dbReference>
<proteinExistence type="predicted"/>
<evidence type="ECO:0000313" key="4">
    <source>
        <dbReference type="EMBL" id="KFH00717.1"/>
    </source>
</evidence>
<reference evidence="4 5" key="2">
    <citation type="journal article" date="2015" name="Eukaryot. Cell">
        <title>Genetic mapping reveals that sinefungin resistance in Toxoplasma gondii is controlled by a putative amino acid transporter locus that can be used as a negative selectable marker.</title>
        <authorList>
            <person name="Behnke M.S."/>
            <person name="Khan A."/>
            <person name="Sibley L.D."/>
        </authorList>
    </citation>
    <scope>NUCLEOTIDE SEQUENCE [LARGE SCALE GENOMIC DNA]</scope>
    <source>
        <strain evidence="4 5">VAND</strain>
    </source>
</reference>
<feature type="region of interest" description="Disordered" evidence="1">
    <location>
        <begin position="390"/>
        <end position="447"/>
    </location>
</feature>
<feature type="compositionally biased region" description="Low complexity" evidence="1">
    <location>
        <begin position="271"/>
        <end position="304"/>
    </location>
</feature>
<protein>
    <submittedName>
        <fullName evidence="4">Putative rab3 GTPase-activating non-catalytic subunit</fullName>
    </submittedName>
</protein>
<dbReference type="PANTHER" id="PTHR12472:SF0">
    <property type="entry name" value="RAB3 GTPASE-ACTIVATING PROTEIN NON-CATALYTIC SUBUNIT"/>
    <property type="match status" value="1"/>
</dbReference>
<feature type="domain" description="Rab3-GAP regulatory subunit N-terminal" evidence="3">
    <location>
        <begin position="423"/>
        <end position="551"/>
    </location>
</feature>
<dbReference type="OrthoDB" id="2019917at2759"/>
<organism evidence="4 5">
    <name type="scientific">Toxoplasma gondii VAND</name>
    <dbReference type="NCBI Taxonomy" id="933077"/>
    <lineage>
        <taxon>Eukaryota</taxon>
        <taxon>Sar</taxon>
        <taxon>Alveolata</taxon>
        <taxon>Apicomplexa</taxon>
        <taxon>Conoidasida</taxon>
        <taxon>Coccidia</taxon>
        <taxon>Eucoccidiorida</taxon>
        <taxon>Eimeriorina</taxon>
        <taxon>Sarcocystidae</taxon>
        <taxon>Toxoplasma</taxon>
    </lineage>
</organism>
<accession>A0A086PK35</accession>
<dbReference type="Pfam" id="PF14655">
    <property type="entry name" value="RAB3GAP2_N"/>
    <property type="match status" value="1"/>
</dbReference>
<evidence type="ECO:0000256" key="2">
    <source>
        <dbReference type="SAM" id="SignalP"/>
    </source>
</evidence>
<reference evidence="4 5" key="1">
    <citation type="submission" date="2014-08" db="EMBL/GenBank/DDBJ databases">
        <authorList>
            <person name="Sibley D."/>
            <person name="Venepally P."/>
            <person name="Karamycheva S."/>
            <person name="Hadjithomas M."/>
            <person name="Khan A."/>
            <person name="Brunk B."/>
            <person name="Roos D."/>
            <person name="Caler E."/>
            <person name="Lorenzi H."/>
        </authorList>
    </citation>
    <scope>NUCLEOTIDE SEQUENCE [LARGE SCALE GENOMIC DNA]</scope>
    <source>
        <strain evidence="4 5">VAND</strain>
    </source>
</reference>
<evidence type="ECO:0000313" key="5">
    <source>
        <dbReference type="Proteomes" id="UP000028840"/>
    </source>
</evidence>
<feature type="chain" id="PRO_5001813451" evidence="2">
    <location>
        <begin position="24"/>
        <end position="643"/>
    </location>
</feature>
<name>A0A086PK35_TOXGO</name>
<gene>
    <name evidence="4" type="ORF">TGVAND_258750</name>
</gene>
<dbReference type="AlphaFoldDB" id="A0A086PK35"/>
<dbReference type="VEuPathDB" id="ToxoDB:TGVAND_258750"/>
<dbReference type="InterPro" id="IPR032839">
    <property type="entry name" value="RAB3GAP_N"/>
</dbReference>
<feature type="region of interest" description="Disordered" evidence="1">
    <location>
        <begin position="254"/>
        <end position="304"/>
    </location>
</feature>